<dbReference type="PROSITE" id="PS51296">
    <property type="entry name" value="RIESKE"/>
    <property type="match status" value="1"/>
</dbReference>
<keyword evidence="6" id="KW-0809">Transit peptide</keyword>
<dbReference type="PANTHER" id="PTHR21266">
    <property type="entry name" value="IRON-SULFUR DOMAIN CONTAINING PROTEIN"/>
    <property type="match status" value="1"/>
</dbReference>
<name>A0ABP0XJY1_9BRYO</name>
<dbReference type="InterPro" id="IPR036922">
    <property type="entry name" value="Rieske_2Fe-2S_sf"/>
</dbReference>
<dbReference type="InterPro" id="IPR015881">
    <property type="entry name" value="ARHD_Rieske_2Fe_2S"/>
</dbReference>
<evidence type="ECO:0000256" key="6">
    <source>
        <dbReference type="ARBA" id="ARBA00022946"/>
    </source>
</evidence>
<keyword evidence="12" id="KW-1185">Reference proteome</keyword>
<keyword evidence="3" id="KW-0934">Plastid</keyword>
<proteinExistence type="predicted"/>
<keyword evidence="5" id="KW-0479">Metal-binding</keyword>
<dbReference type="InterPro" id="IPR017941">
    <property type="entry name" value="Rieske_2Fe-2S"/>
</dbReference>
<protein>
    <recommendedName>
        <fullName evidence="10">Rieske domain-containing protein</fullName>
    </recommendedName>
</protein>
<evidence type="ECO:0000313" key="12">
    <source>
        <dbReference type="Proteomes" id="UP001497444"/>
    </source>
</evidence>
<feature type="domain" description="Rieske" evidence="10">
    <location>
        <begin position="321"/>
        <end position="421"/>
    </location>
</feature>
<keyword evidence="2" id="KW-0150">Chloroplast</keyword>
<dbReference type="Gene3D" id="3.90.380.10">
    <property type="entry name" value="Naphthalene 1,2-dioxygenase Alpha Subunit, Chain A, domain 1"/>
    <property type="match status" value="1"/>
</dbReference>
<dbReference type="Proteomes" id="UP001497444">
    <property type="component" value="Chromosome 9"/>
</dbReference>
<dbReference type="InterPro" id="IPR050584">
    <property type="entry name" value="Cholesterol_7-desaturase"/>
</dbReference>
<keyword evidence="7" id="KW-0560">Oxidoreductase</keyword>
<dbReference type="PROSITE" id="PS00570">
    <property type="entry name" value="RING_HYDROXYL_ALPHA"/>
    <property type="match status" value="1"/>
</dbReference>
<organism evidence="11 12">
    <name type="scientific">Sphagnum jensenii</name>
    <dbReference type="NCBI Taxonomy" id="128206"/>
    <lineage>
        <taxon>Eukaryota</taxon>
        <taxon>Viridiplantae</taxon>
        <taxon>Streptophyta</taxon>
        <taxon>Embryophyta</taxon>
        <taxon>Bryophyta</taxon>
        <taxon>Sphagnophytina</taxon>
        <taxon>Sphagnopsida</taxon>
        <taxon>Sphagnales</taxon>
        <taxon>Sphagnaceae</taxon>
        <taxon>Sphagnum</taxon>
    </lineage>
</organism>
<keyword evidence="4" id="KW-0001">2Fe-2S</keyword>
<evidence type="ECO:0000256" key="4">
    <source>
        <dbReference type="ARBA" id="ARBA00022714"/>
    </source>
</evidence>
<dbReference type="Pfam" id="PF08417">
    <property type="entry name" value="PaO"/>
    <property type="match status" value="1"/>
</dbReference>
<evidence type="ECO:0000256" key="7">
    <source>
        <dbReference type="ARBA" id="ARBA00023002"/>
    </source>
</evidence>
<evidence type="ECO:0000256" key="5">
    <source>
        <dbReference type="ARBA" id="ARBA00022723"/>
    </source>
</evidence>
<evidence type="ECO:0000256" key="8">
    <source>
        <dbReference type="ARBA" id="ARBA00023004"/>
    </source>
</evidence>
<dbReference type="Gene3D" id="2.102.10.10">
    <property type="entry name" value="Rieske [2Fe-2S] iron-sulphur domain"/>
    <property type="match status" value="1"/>
</dbReference>
<sequence>MASSPSLCLSCRVSSSSMTSCSAAVSSRSGGEGFAHSNRIWTCVSNSVLNSTLVCTRSSALLRGGKEAVAAAAAASVSSNNKHCCGGDSVIGRGVWTTQDGGSSSSSGRSRGGFYSSGKFVVQCVGQSESVSGGQQQQHKKGLLRESHLEDPWVYVASKRGGGTYDVNLAWELLRQDVLYLDWKARHDVSAIVAAHDKVVEVLNPLVRDQKSVDTMRAELSSLQAELSKAHSQVHLSEARVAHTLQRLAELEMAVNDKLLEQKKTYRPVSAPNIMSPDQGVSSTCEEDLRASNSTADFSRRKYLDVSGPVGSYPAKFKDFWYPVAFSDDIDSRTMVPFESFEESWVIFRGKDGRPGCVRDACAHRACPLSLGKVEDGRIQCAYHGWEYGNTGRCEKMPSTRQVSATLETLPCIEQDGMVWIWPGSATPASTLPSLLPPANYTIHAQIVLELPVEHGLLVENLLDLAHAPFTHTTTFARGWKVPSFVKFRTPMAKLRGTWDPYPIAMEFQPPCMVLSTIGLEKPGKLDGSDVDACPTHLHQLHVCIPSSPGKTRLLYRMALDFAPFLKHVPFIQYLWQHLANKVLGEDLRLVEGQQNRMQRGSNVWNLPVAYDKLGVRYRQWRKAIETGEEQIPFTRD</sequence>
<keyword evidence="9" id="KW-0411">Iron-sulfur</keyword>
<evidence type="ECO:0000259" key="10">
    <source>
        <dbReference type="PROSITE" id="PS51296"/>
    </source>
</evidence>
<evidence type="ECO:0000313" key="11">
    <source>
        <dbReference type="EMBL" id="CAK9279408.1"/>
    </source>
</evidence>
<dbReference type="Pfam" id="PF00355">
    <property type="entry name" value="Rieske"/>
    <property type="match status" value="1"/>
</dbReference>
<evidence type="ECO:0000256" key="1">
    <source>
        <dbReference type="ARBA" id="ARBA00004229"/>
    </source>
</evidence>
<evidence type="ECO:0000256" key="9">
    <source>
        <dbReference type="ARBA" id="ARBA00023014"/>
    </source>
</evidence>
<dbReference type="PANTHER" id="PTHR21266:SF19">
    <property type="entry name" value="CHLOROPHYLLIDE A OXYGENASE, CHLOROPLASTIC"/>
    <property type="match status" value="1"/>
</dbReference>
<evidence type="ECO:0000256" key="3">
    <source>
        <dbReference type="ARBA" id="ARBA00022640"/>
    </source>
</evidence>
<dbReference type="SUPFAM" id="SSF50022">
    <property type="entry name" value="ISP domain"/>
    <property type="match status" value="1"/>
</dbReference>
<dbReference type="EMBL" id="OZ020104">
    <property type="protein sequence ID" value="CAK9279408.1"/>
    <property type="molecule type" value="Genomic_DNA"/>
</dbReference>
<gene>
    <name evidence="11" type="ORF">CSSPJE1EN1_LOCUS24886</name>
</gene>
<dbReference type="InterPro" id="IPR013626">
    <property type="entry name" value="PaO"/>
</dbReference>
<dbReference type="SUPFAM" id="SSF55961">
    <property type="entry name" value="Bet v1-like"/>
    <property type="match status" value="1"/>
</dbReference>
<comment type="subcellular location">
    <subcellularLocation>
        <location evidence="1">Plastid</location>
        <location evidence="1">Chloroplast</location>
    </subcellularLocation>
</comment>
<keyword evidence="8" id="KW-0408">Iron</keyword>
<reference evidence="11" key="1">
    <citation type="submission" date="2024-02" db="EMBL/GenBank/DDBJ databases">
        <authorList>
            <consortium name="ELIXIR-Norway"/>
            <consortium name="Elixir Norway"/>
        </authorList>
    </citation>
    <scope>NUCLEOTIDE SEQUENCE</scope>
</reference>
<accession>A0ABP0XJY1</accession>
<evidence type="ECO:0000256" key="2">
    <source>
        <dbReference type="ARBA" id="ARBA00022528"/>
    </source>
</evidence>